<dbReference type="EMBL" id="JASCZI010001527">
    <property type="protein sequence ID" value="MED6115124.1"/>
    <property type="molecule type" value="Genomic_DNA"/>
</dbReference>
<evidence type="ECO:0000313" key="2">
    <source>
        <dbReference type="Proteomes" id="UP001341840"/>
    </source>
</evidence>
<proteinExistence type="predicted"/>
<evidence type="ECO:0000313" key="1">
    <source>
        <dbReference type="EMBL" id="MED6115124.1"/>
    </source>
</evidence>
<reference evidence="1 2" key="1">
    <citation type="journal article" date="2023" name="Plants (Basel)">
        <title>Bridging the Gap: Combining Genomics and Transcriptomics Approaches to Understand Stylosanthes scabra, an Orphan Legume from the Brazilian Caatinga.</title>
        <authorList>
            <person name="Ferreira-Neto J.R.C."/>
            <person name="da Silva M.D."/>
            <person name="Binneck E."/>
            <person name="de Melo N.F."/>
            <person name="da Silva R.H."/>
            <person name="de Melo A.L.T.M."/>
            <person name="Pandolfi V."/>
            <person name="Bustamante F.O."/>
            <person name="Brasileiro-Vidal A.C."/>
            <person name="Benko-Iseppon A.M."/>
        </authorList>
    </citation>
    <scope>NUCLEOTIDE SEQUENCE [LARGE SCALE GENOMIC DNA]</scope>
    <source>
        <tissue evidence="1">Leaves</tissue>
    </source>
</reference>
<comment type="caution">
    <text evidence="1">The sequence shown here is derived from an EMBL/GenBank/DDBJ whole genome shotgun (WGS) entry which is preliminary data.</text>
</comment>
<sequence>MAEPSAKKTVYLLTESRLLKIDLGDIMKMGVECITELKEESITKLPFRYCCDLPVNGMRHFILDSKIYIGGGNDDQDNPSPKMFYLEEDYRNVALLFKSDIEAPVAIGRYRARDLMGSVSGNAFFIHASVNNAEQNGLYYIPQSTMQWKTYPPPPAVHKKGYMGWDKCFVVKKNLFFLGHKITRKLFYVFDFNELSWMEVKKEVKDSFWFGRLYRIPEITFTLNGLQDSTIGLSWQSVSEGETYKLVITALHMRNTDCSVFEYQCLPQVLLGIETYFYGPRSLTFLEMGEGKFCCVVYNRNVHLPPLLAVCIFSLKFLADHHNDVNTPGRIEKEFVAVELHAKKLFNMIVLDKEYKGEDVEDAFLFPPKGHPGFRWLPYTTLAHPYHSFSKTKLFRISDSQIAKYNIG</sequence>
<name>A0ABU6QTW6_9FABA</name>
<gene>
    <name evidence="1" type="ORF">PIB30_087216</name>
</gene>
<organism evidence="1 2">
    <name type="scientific">Stylosanthes scabra</name>
    <dbReference type="NCBI Taxonomy" id="79078"/>
    <lineage>
        <taxon>Eukaryota</taxon>
        <taxon>Viridiplantae</taxon>
        <taxon>Streptophyta</taxon>
        <taxon>Embryophyta</taxon>
        <taxon>Tracheophyta</taxon>
        <taxon>Spermatophyta</taxon>
        <taxon>Magnoliopsida</taxon>
        <taxon>eudicotyledons</taxon>
        <taxon>Gunneridae</taxon>
        <taxon>Pentapetalae</taxon>
        <taxon>rosids</taxon>
        <taxon>fabids</taxon>
        <taxon>Fabales</taxon>
        <taxon>Fabaceae</taxon>
        <taxon>Papilionoideae</taxon>
        <taxon>50 kb inversion clade</taxon>
        <taxon>dalbergioids sensu lato</taxon>
        <taxon>Dalbergieae</taxon>
        <taxon>Pterocarpus clade</taxon>
        <taxon>Stylosanthes</taxon>
    </lineage>
</organism>
<protein>
    <submittedName>
        <fullName evidence="1">Uncharacterized protein</fullName>
    </submittedName>
</protein>
<accession>A0ABU6QTW6</accession>
<dbReference type="Proteomes" id="UP001341840">
    <property type="component" value="Unassembled WGS sequence"/>
</dbReference>
<keyword evidence="2" id="KW-1185">Reference proteome</keyword>